<dbReference type="InterPro" id="IPR053931">
    <property type="entry name" value="RapZ_C"/>
</dbReference>
<evidence type="ECO:0000256" key="2">
    <source>
        <dbReference type="ARBA" id="ARBA00022840"/>
    </source>
</evidence>
<dbReference type="OrthoDB" id="9784461at2"/>
<dbReference type="NCBIfam" id="NF003828">
    <property type="entry name" value="PRK05416.1"/>
    <property type="match status" value="1"/>
</dbReference>
<keyword evidence="8" id="KW-1185">Reference proteome</keyword>
<dbReference type="PANTHER" id="PTHR30448:SF0">
    <property type="entry name" value="RNASE ADAPTER PROTEIN RAPZ"/>
    <property type="match status" value="1"/>
</dbReference>
<protein>
    <submittedName>
        <fullName evidence="7">Uncharacterized protein</fullName>
    </submittedName>
</protein>
<evidence type="ECO:0000256" key="1">
    <source>
        <dbReference type="ARBA" id="ARBA00022741"/>
    </source>
</evidence>
<dbReference type="STRING" id="1742973.COMA2_100051"/>
<evidence type="ECO:0000313" key="7">
    <source>
        <dbReference type="EMBL" id="CUS32307.1"/>
    </source>
</evidence>
<keyword evidence="1 4" id="KW-0547">Nucleotide-binding</keyword>
<reference evidence="8" key="1">
    <citation type="submission" date="2015-10" db="EMBL/GenBank/DDBJ databases">
        <authorList>
            <person name="Luecker S."/>
            <person name="Luecker S."/>
        </authorList>
    </citation>
    <scope>NUCLEOTIDE SEQUENCE [LARGE SCALE GENOMIC DNA]</scope>
</reference>
<feature type="domain" description="RapZ C-terminal" evidence="6">
    <location>
        <begin position="167"/>
        <end position="286"/>
    </location>
</feature>
<dbReference type="AlphaFoldDB" id="A0A0S4L3P7"/>
<evidence type="ECO:0000313" key="8">
    <source>
        <dbReference type="Proteomes" id="UP000198736"/>
    </source>
</evidence>
<dbReference type="Pfam" id="PF03668">
    <property type="entry name" value="RapZ-like_N"/>
    <property type="match status" value="1"/>
</dbReference>
<feature type="domain" description="RapZ-like N-terminal" evidence="5">
    <location>
        <begin position="5"/>
        <end position="158"/>
    </location>
</feature>
<dbReference type="GO" id="GO:0005524">
    <property type="term" value="F:ATP binding"/>
    <property type="evidence" value="ECO:0007669"/>
    <property type="project" value="UniProtKB-UniRule"/>
</dbReference>
<dbReference type="HAMAP" id="MF_00636">
    <property type="entry name" value="RapZ_like"/>
    <property type="match status" value="1"/>
</dbReference>
<evidence type="ECO:0000256" key="3">
    <source>
        <dbReference type="ARBA" id="ARBA00023134"/>
    </source>
</evidence>
<accession>A0A0S4L3P7</accession>
<gene>
    <name evidence="7" type="primary">yhbJ</name>
    <name evidence="7" type="ORF">COMA2_100051</name>
</gene>
<evidence type="ECO:0000259" key="5">
    <source>
        <dbReference type="Pfam" id="PF03668"/>
    </source>
</evidence>
<dbReference type="SUPFAM" id="SSF52540">
    <property type="entry name" value="P-loop containing nucleoside triphosphate hydrolases"/>
    <property type="match status" value="1"/>
</dbReference>
<feature type="binding site" evidence="4">
    <location>
        <begin position="11"/>
        <end position="18"/>
    </location>
    <ligand>
        <name>ATP</name>
        <dbReference type="ChEBI" id="CHEBI:30616"/>
    </ligand>
</feature>
<evidence type="ECO:0000259" key="6">
    <source>
        <dbReference type="Pfam" id="PF22740"/>
    </source>
</evidence>
<keyword evidence="2 4" id="KW-0067">ATP-binding</keyword>
<dbReference type="GO" id="GO:0005525">
    <property type="term" value="F:GTP binding"/>
    <property type="evidence" value="ECO:0007669"/>
    <property type="project" value="UniProtKB-UniRule"/>
</dbReference>
<organism evidence="7 8">
    <name type="scientific">Candidatus Nitrospira nitrificans</name>
    <dbReference type="NCBI Taxonomy" id="1742973"/>
    <lineage>
        <taxon>Bacteria</taxon>
        <taxon>Pseudomonadati</taxon>
        <taxon>Nitrospirota</taxon>
        <taxon>Nitrospiria</taxon>
        <taxon>Nitrospirales</taxon>
        <taxon>Nitrospiraceae</taxon>
        <taxon>Nitrospira</taxon>
    </lineage>
</organism>
<sequence length="288" mass="32675">MARLNLVIISGLSGSGKTYALKAFEDAGYFCIDNLPPALLPTFVDLCNQQQNEITNVALGIDIRERAFFSDFVGILERVKALGHAVHMLFLEAREEVLIRRFSESRRPHPLLPHLPVLDGIRFEKERVAELRSRADRIIDTSDLTVHELGELLAKQVRRESSDRRLTISLMTFGYKFGVPYDIDLLFDVRFLKNPFFVPELKPLTGDDPLARAFVLTDPDAIAFMQHLEDLLKFLLPLFQRERRSYLTIGIGCTGGRHRSVAVAGRLRESLAALGYEVCLKHRDIDKA</sequence>
<name>A0A0S4L3P7_9BACT</name>
<dbReference type="Proteomes" id="UP000198736">
    <property type="component" value="Unassembled WGS sequence"/>
</dbReference>
<evidence type="ECO:0000256" key="4">
    <source>
        <dbReference type="HAMAP-Rule" id="MF_00636"/>
    </source>
</evidence>
<proteinExistence type="inferred from homology"/>
<dbReference type="Gene3D" id="3.40.50.300">
    <property type="entry name" value="P-loop containing nucleotide triphosphate hydrolases"/>
    <property type="match status" value="1"/>
</dbReference>
<dbReference type="PANTHER" id="PTHR30448">
    <property type="entry name" value="RNASE ADAPTER PROTEIN RAPZ"/>
    <property type="match status" value="1"/>
</dbReference>
<dbReference type="Pfam" id="PF22740">
    <property type="entry name" value="PapZ_C"/>
    <property type="match status" value="1"/>
</dbReference>
<keyword evidence="3 4" id="KW-0342">GTP-binding</keyword>
<dbReference type="EMBL" id="CZPZ01000002">
    <property type="protein sequence ID" value="CUS32307.1"/>
    <property type="molecule type" value="Genomic_DNA"/>
</dbReference>
<feature type="binding site" evidence="4">
    <location>
        <begin position="62"/>
        <end position="65"/>
    </location>
    <ligand>
        <name>GTP</name>
        <dbReference type="ChEBI" id="CHEBI:37565"/>
    </ligand>
</feature>
<dbReference type="RefSeq" id="WP_090894295.1">
    <property type="nucleotide sequence ID" value="NZ_CZPZ01000002.1"/>
</dbReference>
<dbReference type="InterPro" id="IPR027417">
    <property type="entry name" value="P-loop_NTPase"/>
</dbReference>
<dbReference type="InterPro" id="IPR053930">
    <property type="entry name" value="RapZ-like_N"/>
</dbReference>
<dbReference type="InterPro" id="IPR005337">
    <property type="entry name" value="RapZ-like"/>
</dbReference>
<dbReference type="PIRSF" id="PIRSF005052">
    <property type="entry name" value="P-loopkin"/>
    <property type="match status" value="1"/>
</dbReference>